<evidence type="ECO:0000256" key="7">
    <source>
        <dbReference type="ARBA" id="ARBA00022490"/>
    </source>
</evidence>
<evidence type="ECO:0000256" key="2">
    <source>
        <dbReference type="ARBA" id="ARBA00004286"/>
    </source>
</evidence>
<protein>
    <recommendedName>
        <fullName evidence="11">Histone H4</fullName>
    </recommendedName>
</protein>
<comment type="caution">
    <text evidence="14">The sequence shown here is derived from an EMBL/GenBank/DDBJ whole genome shotgun (WGS) entry which is preliminary data.</text>
</comment>
<dbReference type="EMBL" id="JAUKUD010000004">
    <property type="protein sequence ID" value="KAK0746689.1"/>
    <property type="molecule type" value="Genomic_DNA"/>
</dbReference>
<evidence type="ECO:0000256" key="1">
    <source>
        <dbReference type="ARBA" id="ARBA00004123"/>
    </source>
</evidence>
<dbReference type="GO" id="GO:0005737">
    <property type="term" value="C:cytoplasm"/>
    <property type="evidence" value="ECO:0007669"/>
    <property type="project" value="UniProtKB-SubCell"/>
</dbReference>
<dbReference type="GO" id="GO:0046982">
    <property type="term" value="F:protein heterodimerization activity"/>
    <property type="evidence" value="ECO:0007669"/>
    <property type="project" value="InterPro"/>
</dbReference>
<keyword evidence="8 11" id="KW-0238">DNA-binding</keyword>
<comment type="similarity">
    <text evidence="5">Belongs to the SVF1 family.</text>
</comment>
<evidence type="ECO:0000259" key="12">
    <source>
        <dbReference type="Pfam" id="PF08622"/>
    </source>
</evidence>
<evidence type="ECO:0000313" key="15">
    <source>
        <dbReference type="Proteomes" id="UP001172155"/>
    </source>
</evidence>
<dbReference type="InterPro" id="IPR001951">
    <property type="entry name" value="Histone_H4"/>
</dbReference>
<evidence type="ECO:0000256" key="5">
    <source>
        <dbReference type="ARBA" id="ARBA00009069"/>
    </source>
</evidence>
<keyword evidence="15" id="KW-1185">Reference proteome</keyword>
<comment type="function">
    <text evidence="11">Core component of nucleosome. Nucleosomes wrap and compact DNA into chromatin, limiting DNA accessibility to the cellular machineries which require DNA as a template. Histones thereby play a central role in transcription regulation, DNA repair, DNA replication and chromosomal stability. DNA accessibility is regulated via a complex set of post-translational modifications of histones, also called histone code, and nucleosome remodeling.</text>
</comment>
<evidence type="ECO:0000256" key="4">
    <source>
        <dbReference type="ARBA" id="ARBA00006564"/>
    </source>
</evidence>
<dbReference type="GO" id="GO:0006979">
    <property type="term" value="P:response to oxidative stress"/>
    <property type="evidence" value="ECO:0007669"/>
    <property type="project" value="InterPro"/>
</dbReference>
<dbReference type="SMART" id="SM00417">
    <property type="entry name" value="H4"/>
    <property type="match status" value="1"/>
</dbReference>
<proteinExistence type="inferred from homology"/>
<comment type="subcellular location">
    <subcellularLocation>
        <location evidence="2">Chromosome</location>
    </subcellularLocation>
    <subcellularLocation>
        <location evidence="3">Cytoplasm</location>
    </subcellularLocation>
    <subcellularLocation>
        <location evidence="1">Nucleus</location>
    </subcellularLocation>
</comment>
<dbReference type="InterPro" id="IPR009072">
    <property type="entry name" value="Histone-fold"/>
</dbReference>
<evidence type="ECO:0000256" key="3">
    <source>
        <dbReference type="ARBA" id="ARBA00004496"/>
    </source>
</evidence>
<keyword evidence="6 11" id="KW-0158">Chromosome</keyword>
<organism evidence="14 15">
    <name type="scientific">Schizothecium vesticola</name>
    <dbReference type="NCBI Taxonomy" id="314040"/>
    <lineage>
        <taxon>Eukaryota</taxon>
        <taxon>Fungi</taxon>
        <taxon>Dikarya</taxon>
        <taxon>Ascomycota</taxon>
        <taxon>Pezizomycotina</taxon>
        <taxon>Sordariomycetes</taxon>
        <taxon>Sordariomycetidae</taxon>
        <taxon>Sordariales</taxon>
        <taxon>Schizotheciaceae</taxon>
        <taxon>Schizothecium</taxon>
    </lineage>
</organism>
<sequence length="542" mass="59687">MFKWVQQQVANVAGTQEPIYGPSAIKSVAEEAKTTPYTELTRDDLKWQTLDSTSVETQSFYFMTDAGVLAFCQVIFSNVAGIRTTCQFSLKIFSSDKTKEHLWCSTQLSNHEFSEDKTAFYANDCAIELSADGTTYTIKSMNDDRAVVNITVKRVAPGFKAGTTGKSLFGTDLSHPWGSMFHFIWPRCIAEGTVTTKDGPIDIKGKAYFVHALQGMKPHHAAARWTFCDFQGPTYSACLMQFTTPPSYGTTTVSVGGIVKDGEIIFAGADNLATHLDTKGDSLNDWPEPTAIKFVWKGKTKDGKPAEAILEGALEERVDRIDVMAEVPGFVKTIVAAAAGTKPYIYQYAPRNKLTLKLKIGDEEISEQGELFSEATFITALESTEKRELSVNRNAPDDSAARRSFGAQARGGGAVIVGGELEGLHQWEDHLRSRKVLKDNVMGVTKPAIRRLARRGGVKRISAGIYDEIRGCLKNRLELILRDCVTYAEYRKAKTITINDVLFALRRLGRPIYGFDDWVPAKRSAATRGVGGHGPGADEEEE</sequence>
<dbReference type="PRINTS" id="PR00623">
    <property type="entry name" value="HISTONEH4"/>
</dbReference>
<evidence type="ECO:0000256" key="10">
    <source>
        <dbReference type="ARBA" id="ARBA00023269"/>
    </source>
</evidence>
<feature type="domain" description="Svf1-like C-terminal" evidence="13">
    <location>
        <begin position="216"/>
        <end position="378"/>
    </location>
</feature>
<dbReference type="Proteomes" id="UP001172155">
    <property type="component" value="Unassembled WGS sequence"/>
</dbReference>
<keyword evidence="10 11" id="KW-0544">Nucleosome core</keyword>
<evidence type="ECO:0000256" key="11">
    <source>
        <dbReference type="RuleBase" id="RU000528"/>
    </source>
</evidence>
<dbReference type="InterPro" id="IPR033394">
    <property type="entry name" value="Svf1-like_C"/>
</dbReference>
<dbReference type="SUPFAM" id="SSF159245">
    <property type="entry name" value="AttH-like"/>
    <property type="match status" value="1"/>
</dbReference>
<name>A0AA40EW64_9PEZI</name>
<evidence type="ECO:0000256" key="6">
    <source>
        <dbReference type="ARBA" id="ARBA00022454"/>
    </source>
</evidence>
<keyword evidence="7" id="KW-0963">Cytoplasm</keyword>
<dbReference type="GO" id="GO:0000786">
    <property type="term" value="C:nucleosome"/>
    <property type="evidence" value="ECO:0007669"/>
    <property type="project" value="UniProtKB-KW"/>
</dbReference>
<dbReference type="GO" id="GO:0003677">
    <property type="term" value="F:DNA binding"/>
    <property type="evidence" value="ECO:0007669"/>
    <property type="project" value="UniProtKB-KW"/>
</dbReference>
<dbReference type="PANTHER" id="PTHR47107">
    <property type="entry name" value="SVF1-LIKE PROTEIN YDR222W-RELATED"/>
    <property type="match status" value="1"/>
</dbReference>
<reference evidence="14" key="1">
    <citation type="submission" date="2023-06" db="EMBL/GenBank/DDBJ databases">
        <title>Genome-scale phylogeny and comparative genomics of the fungal order Sordariales.</title>
        <authorList>
            <consortium name="Lawrence Berkeley National Laboratory"/>
            <person name="Hensen N."/>
            <person name="Bonometti L."/>
            <person name="Westerberg I."/>
            <person name="Brannstrom I.O."/>
            <person name="Guillou S."/>
            <person name="Cros-Aarteil S."/>
            <person name="Calhoun S."/>
            <person name="Haridas S."/>
            <person name="Kuo A."/>
            <person name="Mondo S."/>
            <person name="Pangilinan J."/>
            <person name="Riley R."/>
            <person name="LaButti K."/>
            <person name="Andreopoulos B."/>
            <person name="Lipzen A."/>
            <person name="Chen C."/>
            <person name="Yanf M."/>
            <person name="Daum C."/>
            <person name="Ng V."/>
            <person name="Clum A."/>
            <person name="Steindorff A."/>
            <person name="Ohm R."/>
            <person name="Martin F."/>
            <person name="Silar P."/>
            <person name="Natvig D."/>
            <person name="Lalanne C."/>
            <person name="Gautier V."/>
            <person name="Ament-velasquez S.L."/>
            <person name="Kruys A."/>
            <person name="Hutchinson M.I."/>
            <person name="Powell A.J."/>
            <person name="Barry K."/>
            <person name="Miller A.N."/>
            <person name="Grigoriev I.V."/>
            <person name="Debuchy R."/>
            <person name="Gladieux P."/>
            <person name="Thoren M.H."/>
            <person name="Johannesson H."/>
        </authorList>
    </citation>
    <scope>NUCLEOTIDE SEQUENCE</scope>
    <source>
        <strain evidence="14">SMH3187-1</strain>
    </source>
</reference>
<dbReference type="Pfam" id="PF17187">
    <property type="entry name" value="Svf1_C"/>
    <property type="match status" value="1"/>
</dbReference>
<evidence type="ECO:0000256" key="8">
    <source>
        <dbReference type="ARBA" id="ARBA00023125"/>
    </source>
</evidence>
<comment type="subunit">
    <text evidence="11">The nucleosome is a histone octamer containing two molecules each of H2A, H2B, H3 and H4 assembled in one H3-H4 heterotetramer and two H2A-H2B heterodimers. The octamer wraps approximately 147 bp of DNA.</text>
</comment>
<feature type="domain" description="Svf1-like N-terminal" evidence="12">
    <location>
        <begin position="55"/>
        <end position="214"/>
    </location>
</feature>
<dbReference type="SUPFAM" id="SSF47113">
    <property type="entry name" value="Histone-fold"/>
    <property type="match status" value="1"/>
</dbReference>
<dbReference type="InterPro" id="IPR051385">
    <property type="entry name" value="Ceramide-binding_SVF1"/>
</dbReference>
<dbReference type="GO" id="GO:0030527">
    <property type="term" value="F:structural constituent of chromatin"/>
    <property type="evidence" value="ECO:0007669"/>
    <property type="project" value="InterPro"/>
</dbReference>
<evidence type="ECO:0000313" key="14">
    <source>
        <dbReference type="EMBL" id="KAK0746689.1"/>
    </source>
</evidence>
<comment type="similarity">
    <text evidence="4 11">Belongs to the histone H4 family.</text>
</comment>
<dbReference type="Pfam" id="PF08622">
    <property type="entry name" value="Svf1"/>
    <property type="match status" value="1"/>
</dbReference>
<keyword evidence="9 11" id="KW-0539">Nucleus</keyword>
<dbReference type="PANTHER" id="PTHR47107:SF1">
    <property type="entry name" value="CERAMIDE-BINDING PROTEIN SVF1-RELATED"/>
    <property type="match status" value="1"/>
</dbReference>
<evidence type="ECO:0000259" key="13">
    <source>
        <dbReference type="Pfam" id="PF17187"/>
    </source>
</evidence>
<dbReference type="AlphaFoldDB" id="A0AA40EW64"/>
<evidence type="ECO:0000256" key="9">
    <source>
        <dbReference type="ARBA" id="ARBA00023242"/>
    </source>
</evidence>
<dbReference type="GO" id="GO:0005634">
    <property type="term" value="C:nucleus"/>
    <property type="evidence" value="ECO:0007669"/>
    <property type="project" value="UniProtKB-SubCell"/>
</dbReference>
<accession>A0AA40EW64</accession>
<dbReference type="Gene3D" id="1.10.20.10">
    <property type="entry name" value="Histone, subunit A"/>
    <property type="match status" value="1"/>
</dbReference>
<dbReference type="CDD" id="cd22912">
    <property type="entry name" value="HFD_H4"/>
    <property type="match status" value="1"/>
</dbReference>
<gene>
    <name evidence="14" type="ORF">B0T18DRAFT_429605</name>
</gene>
<dbReference type="InterPro" id="IPR013931">
    <property type="entry name" value="Svf1-like_N"/>
</dbReference>